<name>A0A1C7N648_9FUNG</name>
<feature type="region of interest" description="Disordered" evidence="1">
    <location>
        <begin position="206"/>
        <end position="231"/>
    </location>
</feature>
<dbReference type="EMBL" id="LUGH01000490">
    <property type="protein sequence ID" value="OBZ84602.1"/>
    <property type="molecule type" value="Genomic_DNA"/>
</dbReference>
<evidence type="ECO:0000313" key="2">
    <source>
        <dbReference type="EMBL" id="OBZ84602.1"/>
    </source>
</evidence>
<keyword evidence="3" id="KW-1185">Reference proteome</keyword>
<feature type="compositionally biased region" description="Polar residues" evidence="1">
    <location>
        <begin position="211"/>
        <end position="221"/>
    </location>
</feature>
<evidence type="ECO:0008006" key="4">
    <source>
        <dbReference type="Google" id="ProtNLM"/>
    </source>
</evidence>
<accession>A0A1C7N648</accession>
<comment type="caution">
    <text evidence="2">The sequence shown here is derived from an EMBL/GenBank/DDBJ whole genome shotgun (WGS) entry which is preliminary data.</text>
</comment>
<protein>
    <recommendedName>
        <fullName evidence="4">CUE domain-containing protein</fullName>
    </recommendedName>
</protein>
<feature type="compositionally biased region" description="Acidic residues" evidence="1">
    <location>
        <begin position="493"/>
        <end position="511"/>
    </location>
</feature>
<evidence type="ECO:0000313" key="3">
    <source>
        <dbReference type="Proteomes" id="UP000093000"/>
    </source>
</evidence>
<organism evidence="2 3">
    <name type="scientific">Choanephora cucurbitarum</name>
    <dbReference type="NCBI Taxonomy" id="101091"/>
    <lineage>
        <taxon>Eukaryota</taxon>
        <taxon>Fungi</taxon>
        <taxon>Fungi incertae sedis</taxon>
        <taxon>Mucoromycota</taxon>
        <taxon>Mucoromycotina</taxon>
        <taxon>Mucoromycetes</taxon>
        <taxon>Mucorales</taxon>
        <taxon>Mucorineae</taxon>
        <taxon>Choanephoraceae</taxon>
        <taxon>Choanephoroideae</taxon>
        <taxon>Choanephora</taxon>
    </lineage>
</organism>
<dbReference type="OrthoDB" id="2283499at2759"/>
<feature type="compositionally biased region" description="Basic and acidic residues" evidence="1">
    <location>
        <begin position="539"/>
        <end position="552"/>
    </location>
</feature>
<feature type="compositionally biased region" description="Polar residues" evidence="1">
    <location>
        <begin position="141"/>
        <end position="154"/>
    </location>
</feature>
<feature type="region of interest" description="Disordered" evidence="1">
    <location>
        <begin position="442"/>
        <end position="518"/>
    </location>
</feature>
<evidence type="ECO:0000256" key="1">
    <source>
        <dbReference type="SAM" id="MobiDB-lite"/>
    </source>
</evidence>
<feature type="region of interest" description="Disordered" evidence="1">
    <location>
        <begin position="613"/>
        <end position="654"/>
    </location>
</feature>
<gene>
    <name evidence="2" type="ORF">A0J61_07346</name>
</gene>
<sequence length="737" mass="85678">MENHILPDKSDTVQGLFDEIEHLIDVPFDQFAHEAEVPIGQTSNESTEPEEATTTNRFERPILIESDSDDVEEEEQIVPRQYTLLACSKCSRPIPLNQSKLEAINVCASCLNKKRSRSKSFTLDGNNMLLQFADKLKTSLGASNSNLLSPSTSKPVDRRKSMPSMNSVYADQTLDIPTATSPVPSRPSSRASSFLEDVKQFLSPLSRKSSRNSLFQDQAQSPVGPKRSSSHSSLLDAINFCKPKQKRSPTPSYERRIINMANMRSEDEVNWNQEDTEVFGVQQENQLNDKHVPIRRKQLKHIESREDRINIYNNAYLECMELQTGLVPWIVKQTQKGPPDAWFGYMPPPRQPKKFMGIFKRKSKQTDSHSLRTQQLQLGDELLNRTTPLLNRQYSNGNLSISPGSYFYPLDNDNADLVESPISQERQQQQDEELIGYDYSQDYQTGDHLDPIERSSSAQRSKKSISRPISILKKTQSSRQLNSSPQYIYDDPLVPEDDGFNYEDYDPEDYEPFSSNDLYDKLPDYQAHHRDLYLDYSYKNEQDRKSNERKASFYDPNYSDSRSLQRRSSQRSMEYYDSLYHRNAQPPPPLYHGDEEDFYERFDYSDLSPSRMTRRRRKSSLYGRQAPRKSHYYDEDQDEAEQHGGYAPYPMDHAPIEYQRPQSRSTQLRGRPQYSKRYDIPARSNSYMSDDWDTTLDDLCHLFPRLDRRYVDDFLRSARGDFYVAKNMILDMIMKMP</sequence>
<proteinExistence type="predicted"/>
<feature type="compositionally biased region" description="Polar residues" evidence="1">
    <location>
        <begin position="475"/>
        <end position="486"/>
    </location>
</feature>
<dbReference type="Proteomes" id="UP000093000">
    <property type="component" value="Unassembled WGS sequence"/>
</dbReference>
<dbReference type="InParanoid" id="A0A1C7N648"/>
<feature type="region of interest" description="Disordered" evidence="1">
    <location>
        <begin position="141"/>
        <end position="162"/>
    </location>
</feature>
<reference evidence="2 3" key="1">
    <citation type="submission" date="2016-03" db="EMBL/GenBank/DDBJ databases">
        <title>Choanephora cucurbitarum.</title>
        <authorList>
            <person name="Min B."/>
            <person name="Park H."/>
            <person name="Park J.-H."/>
            <person name="Shin H.-D."/>
            <person name="Choi I.-G."/>
        </authorList>
    </citation>
    <scope>NUCLEOTIDE SEQUENCE [LARGE SCALE GENOMIC DNA]</scope>
    <source>
        <strain evidence="2 3">KUS-F28377</strain>
    </source>
</reference>
<dbReference type="AlphaFoldDB" id="A0A1C7N648"/>
<feature type="region of interest" description="Disordered" evidence="1">
    <location>
        <begin position="539"/>
        <end position="571"/>
    </location>
</feature>